<dbReference type="Proteomes" id="UP000289738">
    <property type="component" value="Chromosome A08"/>
</dbReference>
<reference evidence="3 4" key="1">
    <citation type="submission" date="2019-01" db="EMBL/GenBank/DDBJ databases">
        <title>Sequencing of cultivated peanut Arachis hypogaea provides insights into genome evolution and oil improvement.</title>
        <authorList>
            <person name="Chen X."/>
        </authorList>
    </citation>
    <scope>NUCLEOTIDE SEQUENCE [LARGE SCALE GENOMIC DNA]</scope>
    <source>
        <strain evidence="4">cv. Fuhuasheng</strain>
        <tissue evidence="3">Leaves</tissue>
    </source>
</reference>
<feature type="region of interest" description="Disordered" evidence="1">
    <location>
        <begin position="121"/>
        <end position="305"/>
    </location>
</feature>
<dbReference type="AlphaFoldDB" id="A0A445BVU0"/>
<evidence type="ECO:0000256" key="1">
    <source>
        <dbReference type="SAM" id="MobiDB-lite"/>
    </source>
</evidence>
<evidence type="ECO:0000313" key="4">
    <source>
        <dbReference type="Proteomes" id="UP000289738"/>
    </source>
</evidence>
<feature type="compositionally biased region" description="Polar residues" evidence="1">
    <location>
        <begin position="142"/>
        <end position="171"/>
    </location>
</feature>
<dbReference type="EMBL" id="SDMP01000008">
    <property type="protein sequence ID" value="RYR42840.1"/>
    <property type="molecule type" value="Genomic_DNA"/>
</dbReference>
<feature type="compositionally biased region" description="Low complexity" evidence="1">
    <location>
        <begin position="258"/>
        <end position="278"/>
    </location>
</feature>
<feature type="domain" description="PB1-like" evidence="2">
    <location>
        <begin position="19"/>
        <end position="120"/>
    </location>
</feature>
<protein>
    <recommendedName>
        <fullName evidence="2">PB1-like domain-containing protein</fullName>
    </recommendedName>
</protein>
<feature type="compositionally biased region" description="Basic residues" evidence="1">
    <location>
        <begin position="225"/>
        <end position="236"/>
    </location>
</feature>
<evidence type="ECO:0000259" key="2">
    <source>
        <dbReference type="Pfam" id="PF26130"/>
    </source>
</evidence>
<sequence length="479" mass="53694">MLYFLKSLLRFLLFFNEIDDDITIVIHHGGSFETKEDGEVVYVKDQIEQFFGLEEDTMDVFSIRNYYKVLGYDNLKECLWLVPRRPLKTGLRALSHDKELLEMCCHAKNNEGVMHVYLEHGSTEPKGDEVPQLIPMTPNPKTPVSDTILNPSSSQPKSKPIAQINSSPTAQPTSDPTPKSTTSTPPSQPISMPLFRLCSSKPKINKLEKSIPTTTIKKSTTNVKKNSKSTPRKGTVKKVTIPSPKRVTRSASRSAPIGKKVVGKVPTVTLSNDSSDSYESAEDELYRPGPEAFENSSDDDSDSEVAAARTKELKMKKNKGKHKICLEDLCEEDELIVQNSDKEVDLGQVIGKEMKTLPNSDEESDVDDDIVAALAAAAAVVIAKEKEKGSNANDAKEEIVLSQIPFSLLDFGEQEQVTIHVVLLFVCLRLLLQRGLTNYNQRGKHLQPQDKQLWIHCREQVLEQIQRWLKSWNLSLHLE</sequence>
<comment type="caution">
    <text evidence="3">The sequence shown here is derived from an EMBL/GenBank/DDBJ whole genome shotgun (WGS) entry which is preliminary data.</text>
</comment>
<keyword evidence="4" id="KW-1185">Reference proteome</keyword>
<dbReference type="Pfam" id="PF26130">
    <property type="entry name" value="PB1-like"/>
    <property type="match status" value="1"/>
</dbReference>
<proteinExistence type="predicted"/>
<feature type="compositionally biased region" description="Low complexity" evidence="1">
    <location>
        <begin position="172"/>
        <end position="193"/>
    </location>
</feature>
<dbReference type="InterPro" id="IPR058594">
    <property type="entry name" value="PB1-like_dom_pln"/>
</dbReference>
<feature type="compositionally biased region" description="Low complexity" evidence="1">
    <location>
        <begin position="210"/>
        <end position="224"/>
    </location>
</feature>
<evidence type="ECO:0000313" key="3">
    <source>
        <dbReference type="EMBL" id="RYR42840.1"/>
    </source>
</evidence>
<organism evidence="3 4">
    <name type="scientific">Arachis hypogaea</name>
    <name type="common">Peanut</name>
    <dbReference type="NCBI Taxonomy" id="3818"/>
    <lineage>
        <taxon>Eukaryota</taxon>
        <taxon>Viridiplantae</taxon>
        <taxon>Streptophyta</taxon>
        <taxon>Embryophyta</taxon>
        <taxon>Tracheophyta</taxon>
        <taxon>Spermatophyta</taxon>
        <taxon>Magnoliopsida</taxon>
        <taxon>eudicotyledons</taxon>
        <taxon>Gunneridae</taxon>
        <taxon>Pentapetalae</taxon>
        <taxon>rosids</taxon>
        <taxon>fabids</taxon>
        <taxon>Fabales</taxon>
        <taxon>Fabaceae</taxon>
        <taxon>Papilionoideae</taxon>
        <taxon>50 kb inversion clade</taxon>
        <taxon>dalbergioids sensu lato</taxon>
        <taxon>Dalbergieae</taxon>
        <taxon>Pterocarpus clade</taxon>
        <taxon>Arachis</taxon>
    </lineage>
</organism>
<gene>
    <name evidence="3" type="ORF">Ahy_A08g039281</name>
</gene>
<accession>A0A445BVU0</accession>
<name>A0A445BVU0_ARAHY</name>